<dbReference type="EMBL" id="BRXU01000033">
    <property type="protein sequence ID" value="GLC60258.1"/>
    <property type="molecule type" value="Genomic_DNA"/>
</dbReference>
<evidence type="ECO:0000256" key="1">
    <source>
        <dbReference type="SAM" id="MobiDB-lite"/>
    </source>
</evidence>
<accession>A0A9W6BY57</accession>
<keyword evidence="4" id="KW-1185">Reference proteome</keyword>
<feature type="region of interest" description="Disordered" evidence="1">
    <location>
        <begin position="670"/>
        <end position="791"/>
    </location>
</feature>
<dbReference type="Proteomes" id="UP001165080">
    <property type="component" value="Unassembled WGS sequence"/>
</dbReference>
<sequence>MLPHEGEQLLWIVRAFLRSNDTARKLAHHHEWKKLTELIEPDLIKEGIKIPTDFPHWLTQQKNNLDNLTAPNPADIGCVFHEYVTNKNDNFLAALQQRRWNAAADILQKHRLCQQIPYQQLFNFLRDCGAAKCEQYSVVIADASVQATAAAHEHDGNDPLQVLANAMGFNDPPAFPERNSLFDAAKAAVEQAAAAGSTAQASQAPLQLDDDSRDALKFRRLLDDNLPLHPCCVCGIRMRRCDLRVHTYLNNVALLQPLLYSTREVDQAVHRLNHTTLWTAPASASSDPGPSTSTAAARPFAPQYHLLGDERAGCIRATAYGDADLDICHHCSGSLANSTVPPLSYKAVDNGPRPEHLVQLTMLEERVLAPARVLRHLAICRHARDRSTSASEVGHAVLRAHIISFNNPGPDTLAAMFPLPPDRVPEIVSVVLVAAAQSEAEIIDLAKRTHALHLRGHVIARWARWLAEVYPHLHDRLDHDAVQQWEEAADSIPRNVLAAALHVDTEEEALTLGEQQQQRHAGYAAARFGGPEQAATHGTAGVRTDASAQASVVDEEVAAVADANAASAHLPKRHAPHPSIPATAPTGSIAREINQEALAAAMLRLPRNAQANLLQHLTARHWRAAADLLYGASQGIGLSTVAGIPPDKNVKLQKHLSKCTQGYIAALKPSSGTTASPFLPARHKRGRSPEAPGHMEASPAARSQVHTEQDPTVQAAAPAPGQPDVYVLQFPPSPAGTAPQPHPEHAAALRSTAEGTGRGRRADRSRQEEAGRQGAGAGRARGRGGHNNGPR</sequence>
<feature type="domain" description="DUF6570" evidence="2">
    <location>
        <begin position="338"/>
        <end position="481"/>
    </location>
</feature>
<protein>
    <recommendedName>
        <fullName evidence="2">DUF6570 domain-containing protein</fullName>
    </recommendedName>
</protein>
<reference evidence="3 4" key="1">
    <citation type="journal article" date="2023" name="Commun. Biol.">
        <title>Reorganization of the ancestral sex-determining regions during the evolution of trioecy in Pleodorina starrii.</title>
        <authorList>
            <person name="Takahashi K."/>
            <person name="Suzuki S."/>
            <person name="Kawai-Toyooka H."/>
            <person name="Yamamoto K."/>
            <person name="Hamaji T."/>
            <person name="Ootsuki R."/>
            <person name="Yamaguchi H."/>
            <person name="Kawachi M."/>
            <person name="Higashiyama T."/>
            <person name="Nozaki H."/>
        </authorList>
    </citation>
    <scope>NUCLEOTIDE SEQUENCE [LARGE SCALE GENOMIC DNA]</scope>
    <source>
        <strain evidence="3 4">NIES-4479</strain>
    </source>
</reference>
<gene>
    <name evidence="3" type="primary">PLESTB002440</name>
    <name evidence="3" type="ORF">PLESTB_001591600</name>
</gene>
<proteinExistence type="predicted"/>
<comment type="caution">
    <text evidence="3">The sequence shown here is derived from an EMBL/GenBank/DDBJ whole genome shotgun (WGS) entry which is preliminary data.</text>
</comment>
<evidence type="ECO:0000313" key="4">
    <source>
        <dbReference type="Proteomes" id="UP001165080"/>
    </source>
</evidence>
<dbReference type="Pfam" id="PF20209">
    <property type="entry name" value="DUF6570"/>
    <property type="match status" value="1"/>
</dbReference>
<evidence type="ECO:0000313" key="3">
    <source>
        <dbReference type="EMBL" id="GLC60258.1"/>
    </source>
</evidence>
<organism evidence="3 4">
    <name type="scientific">Pleodorina starrii</name>
    <dbReference type="NCBI Taxonomy" id="330485"/>
    <lineage>
        <taxon>Eukaryota</taxon>
        <taxon>Viridiplantae</taxon>
        <taxon>Chlorophyta</taxon>
        <taxon>core chlorophytes</taxon>
        <taxon>Chlorophyceae</taxon>
        <taxon>CS clade</taxon>
        <taxon>Chlamydomonadales</taxon>
        <taxon>Volvocaceae</taxon>
        <taxon>Pleodorina</taxon>
    </lineage>
</organism>
<name>A0A9W6BY57_9CHLO</name>
<dbReference type="AlphaFoldDB" id="A0A9W6BY57"/>
<feature type="compositionally biased region" description="Basic and acidic residues" evidence="1">
    <location>
        <begin position="760"/>
        <end position="771"/>
    </location>
</feature>
<dbReference type="InterPro" id="IPR046700">
    <property type="entry name" value="DUF6570"/>
</dbReference>
<evidence type="ECO:0000259" key="2">
    <source>
        <dbReference type="Pfam" id="PF20209"/>
    </source>
</evidence>